<evidence type="ECO:0000313" key="2">
    <source>
        <dbReference type="Proteomes" id="UP001054252"/>
    </source>
</evidence>
<protein>
    <submittedName>
        <fullName evidence="1">Uncharacterized protein</fullName>
    </submittedName>
</protein>
<proteinExistence type="predicted"/>
<dbReference type="EMBL" id="BPVZ01002303">
    <property type="protein sequence ID" value="GKV53916.1"/>
    <property type="molecule type" value="Genomic_DNA"/>
</dbReference>
<reference evidence="1 2" key="1">
    <citation type="journal article" date="2021" name="Commun. Biol.">
        <title>The genome of Shorea leprosula (Dipterocarpaceae) highlights the ecological relevance of drought in aseasonal tropical rainforests.</title>
        <authorList>
            <person name="Ng K.K.S."/>
            <person name="Kobayashi M.J."/>
            <person name="Fawcett J.A."/>
            <person name="Hatakeyama M."/>
            <person name="Paape T."/>
            <person name="Ng C.H."/>
            <person name="Ang C.C."/>
            <person name="Tnah L.H."/>
            <person name="Lee C.T."/>
            <person name="Nishiyama T."/>
            <person name="Sese J."/>
            <person name="O'Brien M.J."/>
            <person name="Copetti D."/>
            <person name="Mohd Noor M.I."/>
            <person name="Ong R.C."/>
            <person name="Putra M."/>
            <person name="Sireger I.Z."/>
            <person name="Indrioko S."/>
            <person name="Kosugi Y."/>
            <person name="Izuno A."/>
            <person name="Isagi Y."/>
            <person name="Lee S.L."/>
            <person name="Shimizu K.K."/>
        </authorList>
    </citation>
    <scope>NUCLEOTIDE SEQUENCE [LARGE SCALE GENOMIC DNA]</scope>
    <source>
        <strain evidence="1">214</strain>
    </source>
</reference>
<dbReference type="Proteomes" id="UP001054252">
    <property type="component" value="Unassembled WGS sequence"/>
</dbReference>
<comment type="caution">
    <text evidence="1">The sequence shown here is derived from an EMBL/GenBank/DDBJ whole genome shotgun (WGS) entry which is preliminary data.</text>
</comment>
<keyword evidence="2" id="KW-1185">Reference proteome</keyword>
<evidence type="ECO:0000313" key="1">
    <source>
        <dbReference type="EMBL" id="GKV53916.1"/>
    </source>
</evidence>
<organism evidence="1 2">
    <name type="scientific">Rubroshorea leprosula</name>
    <dbReference type="NCBI Taxonomy" id="152421"/>
    <lineage>
        <taxon>Eukaryota</taxon>
        <taxon>Viridiplantae</taxon>
        <taxon>Streptophyta</taxon>
        <taxon>Embryophyta</taxon>
        <taxon>Tracheophyta</taxon>
        <taxon>Spermatophyta</taxon>
        <taxon>Magnoliopsida</taxon>
        <taxon>eudicotyledons</taxon>
        <taxon>Gunneridae</taxon>
        <taxon>Pentapetalae</taxon>
        <taxon>rosids</taxon>
        <taxon>malvids</taxon>
        <taxon>Malvales</taxon>
        <taxon>Dipterocarpaceae</taxon>
        <taxon>Rubroshorea</taxon>
    </lineage>
</organism>
<accession>A0AAV5MV90</accession>
<name>A0AAV5MV90_9ROSI</name>
<sequence>MLTALQAPNLSIYLLPCVSKNLQKMGMNFGSLSYVLSLV</sequence>
<dbReference type="AlphaFoldDB" id="A0AAV5MV90"/>
<gene>
    <name evidence="1" type="ORF">SLEP1_g60428</name>
</gene>